<evidence type="ECO:0000313" key="1">
    <source>
        <dbReference type="EMBL" id="AYU67295.1"/>
    </source>
</evidence>
<geneLocation type="plasmid" evidence="2">
    <name>p07-169</name>
</geneLocation>
<geneLocation type="plasmid" evidence="1">
    <name>p14-060</name>
</geneLocation>
<gene>
    <name evidence="1" type="ORF">D0355_00001</name>
    <name evidence="2" type="ORF">D0359_00130</name>
    <name evidence="3" type="ORF">D0364_00129</name>
</gene>
<dbReference type="EMBL" id="MH846667">
    <property type="protein sequence ID" value="AYU67295.1"/>
    <property type="molecule type" value="Genomic_DNA"/>
</dbReference>
<accession>A0A3G4RS25</accession>
<evidence type="ECO:0000313" key="2">
    <source>
        <dbReference type="EMBL" id="AYU68134.1"/>
    </source>
</evidence>
<organism evidence="3">
    <name type="scientific">Escherichia coli</name>
    <dbReference type="NCBI Taxonomy" id="562"/>
    <lineage>
        <taxon>Bacteria</taxon>
        <taxon>Pseudomonadati</taxon>
        <taxon>Pseudomonadota</taxon>
        <taxon>Gammaproteobacteria</taxon>
        <taxon>Enterobacterales</taxon>
        <taxon>Enterobacteriaceae</taxon>
        <taxon>Escherichia</taxon>
    </lineage>
</organism>
<keyword evidence="3" id="KW-0614">Plasmid</keyword>
<geneLocation type="plasmid" evidence="3">
    <name>p16-330</name>
</geneLocation>
<name>A0A3G4RS25_ECOLX</name>
<dbReference type="AlphaFoldDB" id="A0A3G4RS25"/>
<evidence type="ECO:0000313" key="3">
    <source>
        <dbReference type="EMBL" id="AYU68517.1"/>
    </source>
</evidence>
<reference evidence="3" key="1">
    <citation type="journal article" date="2018" name="Vet. Microbiol.">
        <title>Characterization of plasmids harboring blaCTX-M genes in Escherichia coli from French pigs.</title>
        <authorList>
            <person name="Lucas P."/>
            <person name="Jouy E."/>
            <person name="Le Devendec L."/>
            <person name="de Boisseson C."/>
            <person name="Perrin-Guyomard A."/>
            <person name="Jove T."/>
            <person name="Blanchard Y."/>
            <person name="Touzain F."/>
            <person name="Kempf I."/>
        </authorList>
    </citation>
    <scope>NUCLEOTIDE SEQUENCE</scope>
    <source>
        <strain evidence="2">07-169</strain>
        <strain evidence="1">14-060</strain>
        <strain evidence="3">16-330</strain>
        <plasmid evidence="2">p07-169</plasmid>
        <plasmid evidence="1">p14-060</plasmid>
        <plasmid evidence="3">p16-330</plasmid>
    </source>
</reference>
<dbReference type="EMBL" id="MH847022">
    <property type="protein sequence ID" value="AYU68517.1"/>
    <property type="molecule type" value="Genomic_DNA"/>
</dbReference>
<evidence type="ECO:0008006" key="4">
    <source>
        <dbReference type="Google" id="ProtNLM"/>
    </source>
</evidence>
<dbReference type="EMBL" id="MH846947">
    <property type="protein sequence ID" value="AYU68134.1"/>
    <property type="molecule type" value="Genomic_DNA"/>
</dbReference>
<proteinExistence type="predicted"/>
<sequence>MMRQQRQFFPVVSIHQYKGDHQPEQYRLSPDRRYRCPCCLHFEPMIHRTYKIRHREFH</sequence>
<protein>
    <recommendedName>
        <fullName evidence="4">Transposase</fullName>
    </recommendedName>
</protein>